<evidence type="ECO:0000313" key="2">
    <source>
        <dbReference type="Proteomes" id="UP001162992"/>
    </source>
</evidence>
<reference evidence="2" key="1">
    <citation type="journal article" date="2024" name="Proc. Natl. Acad. Sci. U.S.A.">
        <title>Extraordinary preservation of gene collinearity over three hundred million years revealed in homosporous lycophytes.</title>
        <authorList>
            <person name="Li C."/>
            <person name="Wickell D."/>
            <person name="Kuo L.Y."/>
            <person name="Chen X."/>
            <person name="Nie B."/>
            <person name="Liao X."/>
            <person name="Peng D."/>
            <person name="Ji J."/>
            <person name="Jenkins J."/>
            <person name="Williams M."/>
            <person name="Shu S."/>
            <person name="Plott C."/>
            <person name="Barry K."/>
            <person name="Rajasekar S."/>
            <person name="Grimwood J."/>
            <person name="Han X."/>
            <person name="Sun S."/>
            <person name="Hou Z."/>
            <person name="He W."/>
            <person name="Dai G."/>
            <person name="Sun C."/>
            <person name="Schmutz J."/>
            <person name="Leebens-Mack J.H."/>
            <person name="Li F.W."/>
            <person name="Wang L."/>
        </authorList>
    </citation>
    <scope>NUCLEOTIDE SEQUENCE [LARGE SCALE GENOMIC DNA]</scope>
    <source>
        <strain evidence="2">cv. PW_Plant_1</strain>
    </source>
</reference>
<comment type="caution">
    <text evidence="1">The sequence shown here is derived from an EMBL/GenBank/DDBJ whole genome shotgun (WGS) entry which is preliminary data.</text>
</comment>
<protein>
    <submittedName>
        <fullName evidence="1">Uncharacterized protein</fullName>
    </submittedName>
</protein>
<sequence length="231" mass="25141">MVGANVKAETLSLMDSRSSIEEEMNAIIARLCAPGGPGLTSSLVDKEGFPRADIDVHAVLTDRHRLAVLRNDHKDITAQIEEKIYVLHSGGFTRDGTLPQKRTADGEEVRPQRVPSATRTVAQEAPAHATGRTETTPMEEDRSIRPFATFDEVTEGSPAALDGIVLGDQLIKFGSIEGGEDLLRRLAREGQMNEGRTISVVVLRRGSQIELSVTPRQWSGRGLLGCHIQVL</sequence>
<name>A0ACC2AET7_DIPCM</name>
<dbReference type="Proteomes" id="UP001162992">
    <property type="component" value="Chromosome 22"/>
</dbReference>
<proteinExistence type="predicted"/>
<accession>A0ACC2AET7</accession>
<organism evidence="1 2">
    <name type="scientific">Diphasiastrum complanatum</name>
    <name type="common">Issler's clubmoss</name>
    <name type="synonym">Lycopodium complanatum</name>
    <dbReference type="NCBI Taxonomy" id="34168"/>
    <lineage>
        <taxon>Eukaryota</taxon>
        <taxon>Viridiplantae</taxon>
        <taxon>Streptophyta</taxon>
        <taxon>Embryophyta</taxon>
        <taxon>Tracheophyta</taxon>
        <taxon>Lycopodiopsida</taxon>
        <taxon>Lycopodiales</taxon>
        <taxon>Lycopodiaceae</taxon>
        <taxon>Lycopodioideae</taxon>
        <taxon>Diphasiastrum</taxon>
    </lineage>
</organism>
<evidence type="ECO:0000313" key="1">
    <source>
        <dbReference type="EMBL" id="KAJ7516090.1"/>
    </source>
</evidence>
<keyword evidence="2" id="KW-1185">Reference proteome</keyword>
<gene>
    <name evidence="1" type="ORF">O6H91_22G042300</name>
</gene>
<dbReference type="EMBL" id="CM055113">
    <property type="protein sequence ID" value="KAJ7516090.1"/>
    <property type="molecule type" value="Genomic_DNA"/>
</dbReference>